<dbReference type="GO" id="GO:0043164">
    <property type="term" value="P:Gram-negative-bacterium-type cell wall biogenesis"/>
    <property type="evidence" value="ECO:0007669"/>
    <property type="project" value="TreeGrafter"/>
</dbReference>
<dbReference type="KEGG" id="est:DN752_03940"/>
<evidence type="ECO:0000313" key="3">
    <source>
        <dbReference type="EMBL" id="AWW29363.1"/>
    </source>
</evidence>
<keyword evidence="1" id="KW-0812">Transmembrane</keyword>
<feature type="transmembrane region" description="Helical" evidence="1">
    <location>
        <begin position="6"/>
        <end position="29"/>
    </location>
</feature>
<evidence type="ECO:0000259" key="2">
    <source>
        <dbReference type="Pfam" id="PF02698"/>
    </source>
</evidence>
<gene>
    <name evidence="3" type="ORF">DN752_03940</name>
</gene>
<name>A0A2Z4IFY8_9BACT</name>
<dbReference type="RefSeq" id="WP_112782779.1">
    <property type="nucleotide sequence ID" value="NZ_CP030041.1"/>
</dbReference>
<dbReference type="AlphaFoldDB" id="A0A2Z4IFY8"/>
<dbReference type="Proteomes" id="UP000248688">
    <property type="component" value="Chromosome"/>
</dbReference>
<organism evidence="3 4">
    <name type="scientific">Echinicola strongylocentroti</name>
    <dbReference type="NCBI Taxonomy" id="1795355"/>
    <lineage>
        <taxon>Bacteria</taxon>
        <taxon>Pseudomonadati</taxon>
        <taxon>Bacteroidota</taxon>
        <taxon>Cytophagia</taxon>
        <taxon>Cytophagales</taxon>
        <taxon>Cyclobacteriaceae</taxon>
        <taxon>Echinicola</taxon>
    </lineage>
</organism>
<dbReference type="Gene3D" id="3.40.50.620">
    <property type="entry name" value="HUPs"/>
    <property type="match status" value="1"/>
</dbReference>
<keyword evidence="1" id="KW-1133">Transmembrane helix</keyword>
<dbReference type="OrthoDB" id="9782395at2"/>
<evidence type="ECO:0000313" key="4">
    <source>
        <dbReference type="Proteomes" id="UP000248688"/>
    </source>
</evidence>
<dbReference type="GO" id="GO:0005886">
    <property type="term" value="C:plasma membrane"/>
    <property type="evidence" value="ECO:0007669"/>
    <property type="project" value="TreeGrafter"/>
</dbReference>
<feature type="domain" description="DUF218" evidence="2">
    <location>
        <begin position="79"/>
        <end position="246"/>
    </location>
</feature>
<keyword evidence="1" id="KW-0472">Membrane</keyword>
<proteinExistence type="predicted"/>
<protein>
    <submittedName>
        <fullName evidence="3">YdcF family protein</fullName>
    </submittedName>
</protein>
<dbReference type="CDD" id="cd06259">
    <property type="entry name" value="YdcF-like"/>
    <property type="match status" value="1"/>
</dbReference>
<dbReference type="GO" id="GO:0000270">
    <property type="term" value="P:peptidoglycan metabolic process"/>
    <property type="evidence" value="ECO:0007669"/>
    <property type="project" value="TreeGrafter"/>
</dbReference>
<dbReference type="EMBL" id="CP030041">
    <property type="protein sequence ID" value="AWW29363.1"/>
    <property type="molecule type" value="Genomic_DNA"/>
</dbReference>
<dbReference type="PANTHER" id="PTHR30336">
    <property type="entry name" value="INNER MEMBRANE PROTEIN, PROBABLE PERMEASE"/>
    <property type="match status" value="1"/>
</dbReference>
<dbReference type="InterPro" id="IPR014729">
    <property type="entry name" value="Rossmann-like_a/b/a_fold"/>
</dbReference>
<reference evidence="3 4" key="1">
    <citation type="submission" date="2018-06" db="EMBL/GenBank/DDBJ databases">
        <title>Echinicola strongylocentroti sp. nov., isolated from a sea urchin Strongylocentrotus intermedius.</title>
        <authorList>
            <person name="Bae S.S."/>
        </authorList>
    </citation>
    <scope>NUCLEOTIDE SEQUENCE [LARGE SCALE GENOMIC DNA]</scope>
    <source>
        <strain evidence="3 4">MEBiC08714</strain>
    </source>
</reference>
<dbReference type="Pfam" id="PF02698">
    <property type="entry name" value="DUF218"/>
    <property type="match status" value="1"/>
</dbReference>
<feature type="transmembrane region" description="Helical" evidence="1">
    <location>
        <begin position="41"/>
        <end position="62"/>
    </location>
</feature>
<accession>A0A2Z4IFY8</accession>
<dbReference type="InterPro" id="IPR051599">
    <property type="entry name" value="Cell_Envelope_Assoc"/>
</dbReference>
<keyword evidence="4" id="KW-1185">Reference proteome</keyword>
<dbReference type="PANTHER" id="PTHR30336:SF4">
    <property type="entry name" value="ENVELOPE BIOGENESIS FACTOR ELYC"/>
    <property type="match status" value="1"/>
</dbReference>
<dbReference type="InterPro" id="IPR003848">
    <property type="entry name" value="DUF218"/>
</dbReference>
<sequence length="256" mass="29027">MFFYLAQFLTFLAMPLTWVMLSLLVGLIWRKYKKARIIGAFGLILLFFFTNKFLSNAAMYLWEPSFVPITQLPTYEVGIVLTGVTNMDKTAYDRTFFDKGADRATQAVQLYKMNKIKKILITGGQGLNPTNDNTEAQLLADFMEIVGVAKSDIIIENQAVNTRQNALFAKEKLIQEGFDPESTFLLITSAFHMKRAKACFDKVGISTDTFPVDYYASDIKVDFKSLGIPTPDGLVLWHKLFKEWIGITVYKLVGYS</sequence>
<evidence type="ECO:0000256" key="1">
    <source>
        <dbReference type="SAM" id="Phobius"/>
    </source>
</evidence>